<keyword evidence="3" id="KW-1185">Reference proteome</keyword>
<reference evidence="2 3" key="1">
    <citation type="submission" date="2024-09" db="EMBL/GenBank/DDBJ databases">
        <title>Chromosome-scale assembly of Riccia sorocarpa.</title>
        <authorList>
            <person name="Paukszto L."/>
        </authorList>
    </citation>
    <scope>NUCLEOTIDE SEQUENCE [LARGE SCALE GENOMIC DNA]</scope>
    <source>
        <strain evidence="2">LP-2024</strain>
        <tissue evidence="2">Aerial parts of the thallus</tissue>
    </source>
</reference>
<dbReference type="Proteomes" id="UP001633002">
    <property type="component" value="Unassembled WGS sequence"/>
</dbReference>
<dbReference type="AlphaFoldDB" id="A0ABD3IE10"/>
<comment type="caution">
    <text evidence="2">The sequence shown here is derived from an EMBL/GenBank/DDBJ whole genome shotgun (WGS) entry which is preliminary data.</text>
</comment>
<feature type="domain" description="DDE-1" evidence="1">
    <location>
        <begin position="89"/>
        <end position="191"/>
    </location>
</feature>
<evidence type="ECO:0000259" key="1">
    <source>
        <dbReference type="Pfam" id="PF03184"/>
    </source>
</evidence>
<accession>A0ABD3IE10</accession>
<dbReference type="Pfam" id="PF03184">
    <property type="entry name" value="DDE_1"/>
    <property type="match status" value="1"/>
</dbReference>
<gene>
    <name evidence="2" type="ORF">R1sor_019588</name>
</gene>
<dbReference type="PANTHER" id="PTHR19303:SF73">
    <property type="entry name" value="PROTEIN PDC2"/>
    <property type="match status" value="1"/>
</dbReference>
<dbReference type="PANTHER" id="PTHR19303">
    <property type="entry name" value="TRANSPOSON"/>
    <property type="match status" value="1"/>
</dbReference>
<organism evidence="2 3">
    <name type="scientific">Riccia sorocarpa</name>
    <dbReference type="NCBI Taxonomy" id="122646"/>
    <lineage>
        <taxon>Eukaryota</taxon>
        <taxon>Viridiplantae</taxon>
        <taxon>Streptophyta</taxon>
        <taxon>Embryophyta</taxon>
        <taxon>Marchantiophyta</taxon>
        <taxon>Marchantiopsida</taxon>
        <taxon>Marchantiidae</taxon>
        <taxon>Marchantiales</taxon>
        <taxon>Ricciaceae</taxon>
        <taxon>Riccia</taxon>
    </lineage>
</organism>
<name>A0ABD3IE10_9MARC</name>
<evidence type="ECO:0000313" key="3">
    <source>
        <dbReference type="Proteomes" id="UP001633002"/>
    </source>
</evidence>
<protein>
    <recommendedName>
        <fullName evidence="1">DDE-1 domain-containing protein</fullName>
    </recommendedName>
</protein>
<dbReference type="InterPro" id="IPR004875">
    <property type="entry name" value="DDE_SF_endonuclease_dom"/>
</dbReference>
<dbReference type="InterPro" id="IPR050863">
    <property type="entry name" value="CenT-Element_Derived"/>
</dbReference>
<sequence length="220" mass="25395">MKLFNERYRFENGDGEEQSTQFVASVGWCSRFKRLREPKSTIEVKGSREILMRKGGTSHKRFTETFGITLDGRFLKSHLLFSKLKNKPAVKDNCLVDVNQAGMWNDEVLLDYVKATVLNRHENAFLREPTLLVLDSYGVHVRLFAQKKLSKYIVFVVIVPPNLTSILQPSDVGVNRSYQKYYSTCYDEYISRVLENLELQTKAGNPKVPGYRQVSDWTVD</sequence>
<proteinExistence type="predicted"/>
<evidence type="ECO:0000313" key="2">
    <source>
        <dbReference type="EMBL" id="KAL3701566.1"/>
    </source>
</evidence>
<dbReference type="EMBL" id="JBJQOH010000001">
    <property type="protein sequence ID" value="KAL3701566.1"/>
    <property type="molecule type" value="Genomic_DNA"/>
</dbReference>